<gene>
    <name evidence="2" type="ORF">A2480_02230</name>
</gene>
<comment type="caution">
    <text evidence="2">The sequence shown here is derived from an EMBL/GenBank/DDBJ whole genome shotgun (WGS) entry which is preliminary data.</text>
</comment>
<dbReference type="NCBIfam" id="TIGR01439">
    <property type="entry name" value="lp_hng_hel_AbrB"/>
    <property type="match status" value="1"/>
</dbReference>
<proteinExistence type="predicted"/>
<dbReference type="EMBL" id="MGFG01000009">
    <property type="protein sequence ID" value="OGM01364.1"/>
    <property type="molecule type" value="Genomic_DNA"/>
</dbReference>
<organism evidence="2 3">
    <name type="scientific">Candidatus Uhrbacteria bacterium RIFOXYC2_FULL_47_19</name>
    <dbReference type="NCBI Taxonomy" id="1802424"/>
    <lineage>
        <taxon>Bacteria</taxon>
        <taxon>Candidatus Uhriibacteriota</taxon>
    </lineage>
</organism>
<dbReference type="GO" id="GO:0003677">
    <property type="term" value="F:DNA binding"/>
    <property type="evidence" value="ECO:0007669"/>
    <property type="project" value="InterPro"/>
</dbReference>
<dbReference type="Proteomes" id="UP000176988">
    <property type="component" value="Unassembled WGS sequence"/>
</dbReference>
<dbReference type="InterPro" id="IPR037914">
    <property type="entry name" value="SpoVT-AbrB_sf"/>
</dbReference>
<evidence type="ECO:0000259" key="1">
    <source>
        <dbReference type="SMART" id="SM00966"/>
    </source>
</evidence>
<dbReference type="STRING" id="1802424.A2480_02230"/>
<name>A0A1F7WEV4_9BACT</name>
<dbReference type="AlphaFoldDB" id="A0A1F7WEV4"/>
<evidence type="ECO:0000313" key="3">
    <source>
        <dbReference type="Proteomes" id="UP000176988"/>
    </source>
</evidence>
<dbReference type="InterPro" id="IPR007159">
    <property type="entry name" value="SpoVT-AbrB_dom"/>
</dbReference>
<protein>
    <recommendedName>
        <fullName evidence="1">SpoVT-AbrB domain-containing protein</fullName>
    </recommendedName>
</protein>
<dbReference type="SUPFAM" id="SSF89447">
    <property type="entry name" value="AbrB/MazE/MraZ-like"/>
    <property type="match status" value="1"/>
</dbReference>
<feature type="domain" description="SpoVT-AbrB" evidence="1">
    <location>
        <begin position="16"/>
        <end position="63"/>
    </location>
</feature>
<reference evidence="2 3" key="1">
    <citation type="journal article" date="2016" name="Nat. Commun.">
        <title>Thousands of microbial genomes shed light on interconnected biogeochemical processes in an aquifer system.</title>
        <authorList>
            <person name="Anantharaman K."/>
            <person name="Brown C.T."/>
            <person name="Hug L.A."/>
            <person name="Sharon I."/>
            <person name="Castelle C.J."/>
            <person name="Probst A.J."/>
            <person name="Thomas B.C."/>
            <person name="Singh A."/>
            <person name="Wilkins M.J."/>
            <person name="Karaoz U."/>
            <person name="Brodie E.L."/>
            <person name="Williams K.H."/>
            <person name="Hubbard S.S."/>
            <person name="Banfield J.F."/>
        </authorList>
    </citation>
    <scope>NUCLEOTIDE SEQUENCE [LARGE SCALE GENOMIC DNA]</scope>
</reference>
<sequence length="71" mass="7780">MTSGICNKKTRGFNLVTVTDKGQIAIPCDLRRELGIEQGDKLIAIKRADGRGLNLLRLDVVGEVIDKLTND</sequence>
<evidence type="ECO:0000313" key="2">
    <source>
        <dbReference type="EMBL" id="OGM01364.1"/>
    </source>
</evidence>
<dbReference type="SMART" id="SM00966">
    <property type="entry name" value="SpoVT_AbrB"/>
    <property type="match status" value="1"/>
</dbReference>
<dbReference type="Pfam" id="PF04014">
    <property type="entry name" value="MazE_antitoxin"/>
    <property type="match status" value="1"/>
</dbReference>
<dbReference type="Gene3D" id="2.10.260.10">
    <property type="match status" value="1"/>
</dbReference>
<accession>A0A1F7WEV4</accession>